<feature type="region of interest" description="Disordered" evidence="1">
    <location>
        <begin position="22"/>
        <end position="81"/>
    </location>
</feature>
<dbReference type="AlphaFoldDB" id="A0A9W7CXK4"/>
<feature type="compositionally biased region" description="Low complexity" evidence="1">
    <location>
        <begin position="36"/>
        <end position="53"/>
    </location>
</feature>
<sequence>MPHETTDLIVDGMSFRRLPERLDPTKFQKPQGNVVSSATRTTSNGGSGSRNSSFTYNYSNGAYANGTSSNGGSRNSSRESSFSPWECTQCTLVNEKPLAPICEACGHPKPDYISPESRQRAKTIASSPNPPPSPPRQTAKSVAKPPVVFDMWQSSPTSVNTSAAAFPAFTDADGFPASSVPSSMYTMPTATPRLPTKQPFQQDITSMLSGLDFTPPVEETSPPVEATSEPTPTEEEKTDTGDLWSSDMVNLNLKPEDKNPIQRSAKSYQTLEQARQLAPKEKVQVLPTLPPAVAFPTYNATQAPGGFYNGMAPAQPMMYNTVGNAGMTPAPMGFGGPSYGGFGAQQSSPFVTAAPMSVPPRQAPMQNFGNDPFATLS</sequence>
<name>A0A9W7CXK4_9STRA</name>
<dbReference type="Gene3D" id="2.30.30.380">
    <property type="entry name" value="Zn-finger domain of Sec23/24"/>
    <property type="match status" value="1"/>
</dbReference>
<feature type="compositionally biased region" description="Low complexity" evidence="1">
    <location>
        <begin position="68"/>
        <end position="81"/>
    </location>
</feature>
<dbReference type="EMBL" id="BSXT01001963">
    <property type="protein sequence ID" value="GMF46349.1"/>
    <property type="molecule type" value="Genomic_DNA"/>
</dbReference>
<feature type="region of interest" description="Disordered" evidence="1">
    <location>
        <begin position="113"/>
        <end position="142"/>
    </location>
</feature>
<organism evidence="2 3">
    <name type="scientific">Phytophthora fragariaefolia</name>
    <dbReference type="NCBI Taxonomy" id="1490495"/>
    <lineage>
        <taxon>Eukaryota</taxon>
        <taxon>Sar</taxon>
        <taxon>Stramenopiles</taxon>
        <taxon>Oomycota</taxon>
        <taxon>Peronosporomycetes</taxon>
        <taxon>Peronosporales</taxon>
        <taxon>Peronosporaceae</taxon>
        <taxon>Phytophthora</taxon>
    </lineage>
</organism>
<evidence type="ECO:0000256" key="1">
    <source>
        <dbReference type="SAM" id="MobiDB-lite"/>
    </source>
</evidence>
<evidence type="ECO:0000313" key="2">
    <source>
        <dbReference type="EMBL" id="GMF46349.1"/>
    </source>
</evidence>
<dbReference type="Proteomes" id="UP001165121">
    <property type="component" value="Unassembled WGS sequence"/>
</dbReference>
<feature type="region of interest" description="Disordered" evidence="1">
    <location>
        <begin position="352"/>
        <end position="377"/>
    </location>
</feature>
<feature type="compositionally biased region" description="Polar residues" evidence="1">
    <location>
        <begin position="54"/>
        <end position="67"/>
    </location>
</feature>
<accession>A0A9W7CXK4</accession>
<gene>
    <name evidence="2" type="ORF">Pfra01_001700700</name>
</gene>
<protein>
    <submittedName>
        <fullName evidence="2">Unnamed protein product</fullName>
    </submittedName>
</protein>
<comment type="caution">
    <text evidence="2">The sequence shown here is derived from an EMBL/GenBank/DDBJ whole genome shotgun (WGS) entry which is preliminary data.</text>
</comment>
<feature type="compositionally biased region" description="Low complexity" evidence="1">
    <location>
        <begin position="214"/>
        <end position="231"/>
    </location>
</feature>
<keyword evidence="3" id="KW-1185">Reference proteome</keyword>
<dbReference type="OrthoDB" id="261960at2759"/>
<feature type="region of interest" description="Disordered" evidence="1">
    <location>
        <begin position="213"/>
        <end position="242"/>
    </location>
</feature>
<reference evidence="2" key="1">
    <citation type="submission" date="2023-04" db="EMBL/GenBank/DDBJ databases">
        <title>Phytophthora fragariaefolia NBRC 109709.</title>
        <authorList>
            <person name="Ichikawa N."/>
            <person name="Sato H."/>
            <person name="Tonouchi N."/>
        </authorList>
    </citation>
    <scope>NUCLEOTIDE SEQUENCE</scope>
    <source>
        <strain evidence="2">NBRC 109709</strain>
    </source>
</reference>
<evidence type="ECO:0000313" key="3">
    <source>
        <dbReference type="Proteomes" id="UP001165121"/>
    </source>
</evidence>
<proteinExistence type="predicted"/>